<evidence type="ECO:0000256" key="5">
    <source>
        <dbReference type="SAM" id="MobiDB-lite"/>
    </source>
</evidence>
<dbReference type="PANTHER" id="PTHR43423:SF1">
    <property type="entry name" value="ABC TRANSPORTER I FAMILY MEMBER 17"/>
    <property type="match status" value="1"/>
</dbReference>
<dbReference type="AlphaFoldDB" id="M0DH12"/>
<proteinExistence type="predicted"/>
<dbReference type="Proteomes" id="UP000011513">
    <property type="component" value="Unassembled WGS sequence"/>
</dbReference>
<dbReference type="PROSITE" id="PS50893">
    <property type="entry name" value="ABC_TRANSPORTER_2"/>
    <property type="match status" value="1"/>
</dbReference>
<dbReference type="FunCoup" id="M0DH12">
    <property type="interactions" value="50"/>
</dbReference>
<sequence>MSNTTQTDPNAEAANGNEQTTVVGETNEELKAEWVDYRFDGEPKFTVEDLNVWYGDDHALHDISMDIPEKSVTALIGPSGCGKSTFLRCLNRMNDRIKVARVDGSVRLDGREIYQDGVDLVELRKRVGQVFQSPNPFPKSIRRNISYGPRKHGDVNTGLLARLTGRDDSEKEEKLVERSLKQAALWDEVKGRLDDNAIGLSGGQQQRLCIARALATDPEVILMDEPASALDPVATSKIEDLIVELSEDYTVVVVTHNMQQAARISDQTAVFLTGGYLVEYDDTDKIFENPESQRVEDYITGKFG</sequence>
<dbReference type="PROSITE" id="PS00211">
    <property type="entry name" value="ABC_TRANSPORTER_1"/>
    <property type="match status" value="1"/>
</dbReference>
<dbReference type="InterPro" id="IPR017871">
    <property type="entry name" value="ABC_transporter-like_CS"/>
</dbReference>
<keyword evidence="8" id="KW-1185">Reference proteome</keyword>
<evidence type="ECO:0000313" key="8">
    <source>
        <dbReference type="Proteomes" id="UP000011513"/>
    </source>
</evidence>
<dbReference type="eggNOG" id="arCOG00231">
    <property type="taxonomic scope" value="Archaea"/>
</dbReference>
<keyword evidence="2" id="KW-0472">Membrane</keyword>
<dbReference type="InterPro" id="IPR003439">
    <property type="entry name" value="ABC_transporter-like_ATP-bd"/>
</dbReference>
<evidence type="ECO:0000256" key="4">
    <source>
        <dbReference type="ARBA" id="ARBA00022840"/>
    </source>
</evidence>
<dbReference type="GO" id="GO:0005524">
    <property type="term" value="F:ATP binding"/>
    <property type="evidence" value="ECO:0007669"/>
    <property type="project" value="UniProtKB-KW"/>
</dbReference>
<dbReference type="InterPro" id="IPR003593">
    <property type="entry name" value="AAA+_ATPase"/>
</dbReference>
<dbReference type="OrthoDB" id="31298at2157"/>
<feature type="domain" description="ABC transporter" evidence="6">
    <location>
        <begin position="45"/>
        <end position="299"/>
    </location>
</feature>
<keyword evidence="2" id="KW-1003">Cell membrane</keyword>
<dbReference type="PANTHER" id="PTHR43423">
    <property type="entry name" value="ABC TRANSPORTER I FAMILY MEMBER 17"/>
    <property type="match status" value="1"/>
</dbReference>
<keyword evidence="4 7" id="KW-0067">ATP-binding</keyword>
<dbReference type="GO" id="GO:0005315">
    <property type="term" value="F:phosphate transmembrane transporter activity"/>
    <property type="evidence" value="ECO:0007669"/>
    <property type="project" value="InterPro"/>
</dbReference>
<dbReference type="SMART" id="SM00382">
    <property type="entry name" value="AAA"/>
    <property type="match status" value="1"/>
</dbReference>
<accession>M0DH12</accession>
<evidence type="ECO:0000259" key="6">
    <source>
        <dbReference type="PROSITE" id="PS50893"/>
    </source>
</evidence>
<reference evidence="7 8" key="1">
    <citation type="journal article" date="2014" name="PLoS Genet.">
        <title>Phylogenetically driven sequencing of extremely halophilic archaea reveals strategies for static and dynamic osmo-response.</title>
        <authorList>
            <person name="Becker E.A."/>
            <person name="Seitzer P.M."/>
            <person name="Tritt A."/>
            <person name="Larsen D."/>
            <person name="Krusor M."/>
            <person name="Yao A.I."/>
            <person name="Wu D."/>
            <person name="Madern D."/>
            <person name="Eisen J.A."/>
            <person name="Darling A.E."/>
            <person name="Facciotti M.T."/>
        </authorList>
    </citation>
    <scope>NUCLEOTIDE SEQUENCE [LARGE SCALE GENOMIC DNA]</scope>
    <source>
        <strain evidence="7 8">JCM 14848</strain>
    </source>
</reference>
<dbReference type="PATRIC" id="fig|1227487.5.peg.1073"/>
<evidence type="ECO:0000256" key="1">
    <source>
        <dbReference type="ARBA" id="ARBA00022448"/>
    </source>
</evidence>
<dbReference type="GO" id="GO:0035435">
    <property type="term" value="P:phosphate ion transmembrane transport"/>
    <property type="evidence" value="ECO:0007669"/>
    <property type="project" value="InterPro"/>
</dbReference>
<dbReference type="GO" id="GO:0016020">
    <property type="term" value="C:membrane"/>
    <property type="evidence" value="ECO:0007669"/>
    <property type="project" value="InterPro"/>
</dbReference>
<dbReference type="SUPFAM" id="SSF52540">
    <property type="entry name" value="P-loop containing nucleoside triphosphate hydrolases"/>
    <property type="match status" value="1"/>
</dbReference>
<feature type="region of interest" description="Disordered" evidence="5">
    <location>
        <begin position="1"/>
        <end position="23"/>
    </location>
</feature>
<keyword evidence="1" id="KW-0813">Transport</keyword>
<dbReference type="RefSeq" id="WP_008384638.1">
    <property type="nucleotide sequence ID" value="NZ_AOIV01000008.1"/>
</dbReference>
<evidence type="ECO:0000256" key="3">
    <source>
        <dbReference type="ARBA" id="ARBA00022741"/>
    </source>
</evidence>
<dbReference type="NCBIfam" id="TIGR00972">
    <property type="entry name" value="3a0107s01c2"/>
    <property type="match status" value="1"/>
</dbReference>
<keyword evidence="3" id="KW-0547">Nucleotide-binding</keyword>
<gene>
    <name evidence="7" type="ORF">C474_05245</name>
</gene>
<dbReference type="InParanoid" id="M0DH12"/>
<dbReference type="InterPro" id="IPR027417">
    <property type="entry name" value="P-loop_NTPase"/>
</dbReference>
<comment type="caution">
    <text evidence="7">The sequence shown here is derived from an EMBL/GenBank/DDBJ whole genome shotgun (WGS) entry which is preliminary data.</text>
</comment>
<protein>
    <submittedName>
        <fullName evidence="7">Phosphate ABC transporter ATP-binding protein</fullName>
    </submittedName>
</protein>
<dbReference type="GO" id="GO:0016887">
    <property type="term" value="F:ATP hydrolysis activity"/>
    <property type="evidence" value="ECO:0007669"/>
    <property type="project" value="InterPro"/>
</dbReference>
<dbReference type="CDD" id="cd03260">
    <property type="entry name" value="ABC_PstB_phosphate_transporter"/>
    <property type="match status" value="1"/>
</dbReference>
<evidence type="ECO:0000256" key="2">
    <source>
        <dbReference type="ARBA" id="ARBA00022475"/>
    </source>
</evidence>
<dbReference type="InterPro" id="IPR005670">
    <property type="entry name" value="PstB-like"/>
</dbReference>
<name>M0DH12_HALPD</name>
<evidence type="ECO:0000313" key="7">
    <source>
        <dbReference type="EMBL" id="ELZ33459.1"/>
    </source>
</evidence>
<organism evidence="7 8">
    <name type="scientific">Halogeometricum pallidum JCM 14848</name>
    <dbReference type="NCBI Taxonomy" id="1227487"/>
    <lineage>
        <taxon>Archaea</taxon>
        <taxon>Methanobacteriati</taxon>
        <taxon>Methanobacteriota</taxon>
        <taxon>Stenosarchaea group</taxon>
        <taxon>Halobacteria</taxon>
        <taxon>Halobacteriales</taxon>
        <taxon>Haloferacaceae</taxon>
        <taxon>Halogeometricum</taxon>
    </lineage>
</organism>
<dbReference type="EMBL" id="AOIV01000008">
    <property type="protein sequence ID" value="ELZ33459.1"/>
    <property type="molecule type" value="Genomic_DNA"/>
</dbReference>
<dbReference type="Pfam" id="PF00005">
    <property type="entry name" value="ABC_tran"/>
    <property type="match status" value="1"/>
</dbReference>
<dbReference type="Gene3D" id="3.40.50.300">
    <property type="entry name" value="P-loop containing nucleotide triphosphate hydrolases"/>
    <property type="match status" value="1"/>
</dbReference>